<keyword evidence="4" id="KW-0802">TPR repeat</keyword>
<comment type="similarity">
    <text evidence="1">Belongs to the spermidine/spermine synthase family.</text>
</comment>
<dbReference type="PROSITE" id="PS51006">
    <property type="entry name" value="PABS_2"/>
    <property type="match status" value="1"/>
</dbReference>
<gene>
    <name evidence="8" type="ORF">Ga0123462_1742</name>
</gene>
<feature type="domain" description="PABS" evidence="7">
    <location>
        <begin position="544"/>
        <end position="661"/>
    </location>
</feature>
<sequence>MRRNLFFGLMLASGLAGISYEILYGRILGNLIGDQFAVSAAILITFLLGIGVGSRYAWRLWPWLWLIEAAIGICGAGFVLGGDLIDQLLYAGIPFVPSGLSGTILICIMLLIVPAFLIGCSVPLFAGYMSRLFSGAVFSGVYAVYNVGAALTALLIEYLLIRWLGITGATLGFVAVNIVIALLLKVAFADVAQPPALSDQGRLRLSPRRWQALIPVSMASAVFQLFMIKLAEMLLGPFRESFALVLSIILLGIAAGSMLVRSFGVRFHTLLLAAMAGLLLLIVTVEPVAYLYAGYYEQASENYITSVLLKWSVLALLMGIPAIAFGATIPALLGRKRGDVSRESGHLLYVASLANVTGFLLMVFVLHRYLDYGIQLVMIALLVALSWLMYARLNIQAVTVTLLLLVPMMLFEKVKWDEDLLYVSYTKFRAVDKLERARKEFDFPEKFKGYQDVFSINWINGTPYFFINGYTSIPLDSPSEKVVGALSSIHAPGLKRALVLGLGSGATASVVGEMFEATDVVEINPVVRENLFRMRKWNLEIESNPRVNIIVDDAIHFSKASDESYDLILNTVTTPLYFSSAKLYTQDFFDVVKKRLRPDGVYVTWMDGRVGDRGADIILNTIAGSFNYCAIFYIKSSYFMLIASDKPVLPSQVTSIAANKKLREHFLKEYGLLVEWMPYQLLNSRAFDLVGNAGLPLNRADYPALEFEMAKLSSRGIGEFKLRLLDEMGMHHFDEASFGQSVKFSAAVARQADIMLGDSSITRRFHAVAEGLDGKTLSLEMAAHREYVEAVVEAGNVDALHQYGYKLMRKGRYGLALEVFRQVVLLDANHNNSNFNIAACYEYLGNYPLALSYYQKELSVDAGDFDATYRIGRVYVKSKQYVKAVGYLQSILEGAGASYHGRIYHYLGRAYEGLGRDKDAEKAYEKAERATASGN</sequence>
<dbReference type="GO" id="GO:0006596">
    <property type="term" value="P:polyamine biosynthetic process"/>
    <property type="evidence" value="ECO:0007669"/>
    <property type="project" value="UniProtKB-UniRule"/>
</dbReference>
<dbReference type="Gene3D" id="1.25.40.10">
    <property type="entry name" value="Tetratricopeptide repeat domain"/>
    <property type="match status" value="1"/>
</dbReference>
<keyword evidence="6" id="KW-0812">Transmembrane</keyword>
<feature type="transmembrane region" description="Helical" evidence="6">
    <location>
        <begin position="313"/>
        <end position="334"/>
    </location>
</feature>
<evidence type="ECO:0000256" key="6">
    <source>
        <dbReference type="SAM" id="Phobius"/>
    </source>
</evidence>
<dbReference type="InterPro" id="IPR011990">
    <property type="entry name" value="TPR-like_helical_dom_sf"/>
</dbReference>
<keyword evidence="9" id="KW-1185">Reference proteome</keyword>
<feature type="transmembrane region" description="Helical" evidence="6">
    <location>
        <begin position="100"/>
        <end position="125"/>
    </location>
</feature>
<feature type="repeat" description="TPR" evidence="4">
    <location>
        <begin position="797"/>
        <end position="830"/>
    </location>
</feature>
<dbReference type="Pfam" id="PF13181">
    <property type="entry name" value="TPR_8"/>
    <property type="match status" value="1"/>
</dbReference>
<dbReference type="Gene3D" id="3.40.50.150">
    <property type="entry name" value="Vaccinia Virus protein VP39"/>
    <property type="match status" value="1"/>
</dbReference>
<dbReference type="CDD" id="cd02440">
    <property type="entry name" value="AdoMet_MTases"/>
    <property type="match status" value="1"/>
</dbReference>
<keyword evidence="6" id="KW-1133">Transmembrane helix</keyword>
<feature type="transmembrane region" description="Helical" evidence="6">
    <location>
        <begin position="212"/>
        <end position="230"/>
    </location>
</feature>
<keyword evidence="3 5" id="KW-0620">Polyamine biosynthesis</keyword>
<dbReference type="InterPro" id="IPR030374">
    <property type="entry name" value="PABS"/>
</dbReference>
<dbReference type="PANTHER" id="PTHR43317:SF1">
    <property type="entry name" value="THERMOSPERMINE SYNTHASE ACAULIS5"/>
    <property type="match status" value="1"/>
</dbReference>
<feature type="transmembrane region" description="Helical" evidence="6">
    <location>
        <begin position="395"/>
        <end position="411"/>
    </location>
</feature>
<dbReference type="SMART" id="SM00028">
    <property type="entry name" value="TPR"/>
    <property type="match status" value="4"/>
</dbReference>
<dbReference type="EMBL" id="CP018800">
    <property type="protein sequence ID" value="ATX82589.1"/>
    <property type="molecule type" value="Genomic_DNA"/>
</dbReference>
<feature type="transmembrane region" description="Helical" evidence="6">
    <location>
        <begin position="35"/>
        <end position="53"/>
    </location>
</feature>
<accession>A0A2K8L8L5</accession>
<evidence type="ECO:0000313" key="9">
    <source>
        <dbReference type="Proteomes" id="UP000231637"/>
    </source>
</evidence>
<dbReference type="InterPro" id="IPR029063">
    <property type="entry name" value="SAM-dependent_MTases_sf"/>
</dbReference>
<feature type="transmembrane region" description="Helical" evidence="6">
    <location>
        <begin position="132"/>
        <end position="156"/>
    </location>
</feature>
<dbReference type="Pfam" id="PF01564">
    <property type="entry name" value="Spermine_synth"/>
    <property type="match status" value="1"/>
</dbReference>
<proteinExistence type="inferred from homology"/>
<evidence type="ECO:0000256" key="1">
    <source>
        <dbReference type="ARBA" id="ARBA00007867"/>
    </source>
</evidence>
<dbReference type="InterPro" id="IPR019734">
    <property type="entry name" value="TPR_rpt"/>
</dbReference>
<protein>
    <submittedName>
        <fullName evidence="8">Putative spermidine synthase with an N-terminal membrane domain</fullName>
    </submittedName>
</protein>
<dbReference type="PANTHER" id="PTHR43317">
    <property type="entry name" value="THERMOSPERMINE SYNTHASE ACAULIS5"/>
    <property type="match status" value="1"/>
</dbReference>
<comment type="caution">
    <text evidence="5">Lacks conserved residue(s) required for the propagation of feature annotation.</text>
</comment>
<feature type="transmembrane region" description="Helical" evidence="6">
    <location>
        <begin position="346"/>
        <end position="366"/>
    </location>
</feature>
<dbReference type="AlphaFoldDB" id="A0A2K8L8L5"/>
<dbReference type="RefSeq" id="WP_100265920.1">
    <property type="nucleotide sequence ID" value="NZ_CP018800.1"/>
</dbReference>
<dbReference type="PROSITE" id="PS50005">
    <property type="entry name" value="TPR"/>
    <property type="match status" value="1"/>
</dbReference>
<evidence type="ECO:0000313" key="8">
    <source>
        <dbReference type="EMBL" id="ATX82589.1"/>
    </source>
</evidence>
<dbReference type="KEGG" id="mfn:Ga0123462_1742"/>
<feature type="transmembrane region" description="Helical" evidence="6">
    <location>
        <begin position="270"/>
        <end position="293"/>
    </location>
</feature>
<keyword evidence="2 5" id="KW-0808">Transferase</keyword>
<evidence type="ECO:0000256" key="5">
    <source>
        <dbReference type="PROSITE-ProRule" id="PRU00354"/>
    </source>
</evidence>
<dbReference type="OrthoDB" id="5287313at2"/>
<dbReference type="SUPFAM" id="SSF53335">
    <property type="entry name" value="S-adenosyl-L-methionine-dependent methyltransferases"/>
    <property type="match status" value="1"/>
</dbReference>
<evidence type="ECO:0000259" key="7">
    <source>
        <dbReference type="PROSITE" id="PS51006"/>
    </source>
</evidence>
<reference evidence="8 9" key="1">
    <citation type="submission" date="2016-12" db="EMBL/GenBank/DDBJ databases">
        <title>Isolation and genomic insights into novel planktonic Zetaproteobacteria from stratified waters of the Chesapeake Bay.</title>
        <authorList>
            <person name="McAllister S.M."/>
            <person name="Kato S."/>
            <person name="Chan C.S."/>
            <person name="Chiu B.K."/>
            <person name="Field E.K."/>
        </authorList>
    </citation>
    <scope>NUCLEOTIDE SEQUENCE [LARGE SCALE GENOMIC DNA]</scope>
    <source>
        <strain evidence="8 9">CP-8</strain>
    </source>
</reference>
<dbReference type="GO" id="GO:0016740">
    <property type="term" value="F:transferase activity"/>
    <property type="evidence" value="ECO:0007669"/>
    <property type="project" value="UniProtKB-UniRule"/>
</dbReference>
<organism evidence="8 9">
    <name type="scientific">Mariprofundus ferrinatatus</name>
    <dbReference type="NCBI Taxonomy" id="1921087"/>
    <lineage>
        <taxon>Bacteria</taxon>
        <taxon>Pseudomonadati</taxon>
        <taxon>Pseudomonadota</taxon>
        <taxon>Candidatius Mariprofundia</taxon>
        <taxon>Mariprofundales</taxon>
        <taxon>Mariprofundaceae</taxon>
        <taxon>Mariprofundus</taxon>
    </lineage>
</organism>
<keyword evidence="6" id="KW-0472">Membrane</keyword>
<evidence type="ECO:0000256" key="2">
    <source>
        <dbReference type="ARBA" id="ARBA00022679"/>
    </source>
</evidence>
<feature type="transmembrane region" description="Helical" evidence="6">
    <location>
        <begin position="242"/>
        <end position="263"/>
    </location>
</feature>
<dbReference type="SUPFAM" id="SSF48452">
    <property type="entry name" value="TPR-like"/>
    <property type="match status" value="1"/>
</dbReference>
<feature type="transmembrane region" description="Helical" evidence="6">
    <location>
        <begin position="162"/>
        <end position="184"/>
    </location>
</feature>
<feature type="transmembrane region" description="Helical" evidence="6">
    <location>
        <begin position="60"/>
        <end position="80"/>
    </location>
</feature>
<dbReference type="Proteomes" id="UP000231637">
    <property type="component" value="Chromosome"/>
</dbReference>
<name>A0A2K8L8L5_9PROT</name>
<evidence type="ECO:0000256" key="3">
    <source>
        <dbReference type="ARBA" id="ARBA00023115"/>
    </source>
</evidence>
<feature type="transmembrane region" description="Helical" evidence="6">
    <location>
        <begin position="372"/>
        <end position="390"/>
    </location>
</feature>
<evidence type="ECO:0000256" key="4">
    <source>
        <dbReference type="PROSITE-ProRule" id="PRU00339"/>
    </source>
</evidence>